<feature type="transmembrane region" description="Helical" evidence="1">
    <location>
        <begin position="6"/>
        <end position="31"/>
    </location>
</feature>
<evidence type="ECO:0000256" key="1">
    <source>
        <dbReference type="SAM" id="Phobius"/>
    </source>
</evidence>
<protein>
    <submittedName>
        <fullName evidence="2">Uncharacterized protein</fullName>
    </submittedName>
</protein>
<comment type="caution">
    <text evidence="2">The sequence shown here is derived from an EMBL/GenBank/DDBJ whole genome shotgun (WGS) entry which is preliminary data.</text>
</comment>
<proteinExistence type="predicted"/>
<evidence type="ECO:0000313" key="3">
    <source>
        <dbReference type="Proteomes" id="UP000430519"/>
    </source>
</evidence>
<sequence length="32" mass="3412">MRRLLLGHALMSFVFGTVIIAVTINGVAGLIQ</sequence>
<accession>A0A6I4YJI3</accession>
<keyword evidence="1" id="KW-0812">Transmembrane</keyword>
<evidence type="ECO:0000313" key="2">
    <source>
        <dbReference type="EMBL" id="MXV20126.1"/>
    </source>
</evidence>
<dbReference type="Proteomes" id="UP000430519">
    <property type="component" value="Unassembled WGS sequence"/>
</dbReference>
<keyword evidence="1" id="KW-1133">Transmembrane helix</keyword>
<reference evidence="2 3" key="1">
    <citation type="submission" date="2019-11" db="EMBL/GenBank/DDBJ databases">
        <title>Genome sequence of Deinococcus xianganensis Y35, AI-2 producing algicidal bacterium, isolated from lake water.</title>
        <authorList>
            <person name="Li Y."/>
        </authorList>
    </citation>
    <scope>NUCLEOTIDE SEQUENCE [LARGE SCALE GENOMIC DNA]</scope>
    <source>
        <strain evidence="2 3">Y35</strain>
    </source>
</reference>
<dbReference type="AlphaFoldDB" id="A0A6I4YJI3"/>
<dbReference type="EMBL" id="WVHK01000035">
    <property type="protein sequence ID" value="MXV20126.1"/>
    <property type="molecule type" value="Genomic_DNA"/>
</dbReference>
<keyword evidence="1" id="KW-0472">Membrane</keyword>
<organism evidence="2 3">
    <name type="scientific">Deinococcus xianganensis</name>
    <dbReference type="NCBI Taxonomy" id="1507289"/>
    <lineage>
        <taxon>Bacteria</taxon>
        <taxon>Thermotogati</taxon>
        <taxon>Deinococcota</taxon>
        <taxon>Deinococci</taxon>
        <taxon>Deinococcales</taxon>
        <taxon>Deinococcaceae</taxon>
        <taxon>Deinococcus</taxon>
    </lineage>
</organism>
<gene>
    <name evidence="2" type="ORF">GLX28_10800</name>
</gene>
<name>A0A6I4YJI3_9DEIO</name>
<keyword evidence="3" id="KW-1185">Reference proteome</keyword>